<accession>A0ABS4EB43</accession>
<organism evidence="3 4">
    <name type="scientific">Metaclostridioides mangenotii</name>
    <dbReference type="NCBI Taxonomy" id="1540"/>
    <lineage>
        <taxon>Bacteria</taxon>
        <taxon>Bacillati</taxon>
        <taxon>Bacillota</taxon>
        <taxon>Clostridia</taxon>
        <taxon>Peptostreptococcales</taxon>
        <taxon>Peptostreptococcaceae</taxon>
        <taxon>Metaclostridioides</taxon>
    </lineage>
</organism>
<dbReference type="InterPro" id="IPR005181">
    <property type="entry name" value="SASA"/>
</dbReference>
<dbReference type="Gene3D" id="3.40.50.1110">
    <property type="entry name" value="SGNH hydrolase"/>
    <property type="match status" value="1"/>
</dbReference>
<dbReference type="SUPFAM" id="SSF52266">
    <property type="entry name" value="SGNH hydrolase"/>
    <property type="match status" value="1"/>
</dbReference>
<feature type="domain" description="Sialate O-acetylesterase" evidence="2">
    <location>
        <begin position="3"/>
        <end position="224"/>
    </location>
</feature>
<keyword evidence="1" id="KW-0378">Hydrolase</keyword>
<evidence type="ECO:0000256" key="1">
    <source>
        <dbReference type="ARBA" id="ARBA00022801"/>
    </source>
</evidence>
<dbReference type="PANTHER" id="PTHR31988">
    <property type="entry name" value="ESTERASE, PUTATIVE (DUF303)-RELATED"/>
    <property type="match status" value="1"/>
</dbReference>
<dbReference type="EMBL" id="JAGGJX010000002">
    <property type="protein sequence ID" value="MBP1855126.1"/>
    <property type="molecule type" value="Genomic_DNA"/>
</dbReference>
<keyword evidence="4" id="KW-1185">Reference proteome</keyword>
<gene>
    <name evidence="3" type="ORF">J2Z43_001519</name>
</gene>
<reference evidence="3 4" key="1">
    <citation type="submission" date="2021-03" db="EMBL/GenBank/DDBJ databases">
        <title>Genomic Encyclopedia of Type Strains, Phase IV (KMG-IV): sequencing the most valuable type-strain genomes for metagenomic binning, comparative biology and taxonomic classification.</title>
        <authorList>
            <person name="Goeker M."/>
        </authorList>
    </citation>
    <scope>NUCLEOTIDE SEQUENCE [LARGE SCALE GENOMIC DNA]</scope>
    <source>
        <strain evidence="3 4">DSM 1289</strain>
    </source>
</reference>
<protein>
    <recommendedName>
        <fullName evidence="2">Sialate O-acetylesterase domain-containing protein</fullName>
    </recommendedName>
</protein>
<dbReference type="RefSeq" id="WP_209456588.1">
    <property type="nucleotide sequence ID" value="NZ_BAAACS010000002.1"/>
</dbReference>
<proteinExistence type="predicted"/>
<evidence type="ECO:0000313" key="4">
    <source>
        <dbReference type="Proteomes" id="UP000767291"/>
    </source>
</evidence>
<dbReference type="PANTHER" id="PTHR31988:SF19">
    <property type="entry name" value="9-O-ACETYL-N-ACETYLNEURAMINIC ACID DEACETYLASE-RELATED"/>
    <property type="match status" value="1"/>
</dbReference>
<dbReference type="Proteomes" id="UP000767291">
    <property type="component" value="Unassembled WGS sequence"/>
</dbReference>
<evidence type="ECO:0000313" key="3">
    <source>
        <dbReference type="EMBL" id="MBP1855126.1"/>
    </source>
</evidence>
<name>A0ABS4EB43_9FIRM</name>
<comment type="caution">
    <text evidence="3">The sequence shown here is derived from an EMBL/GenBank/DDBJ whole genome shotgun (WGS) entry which is preliminary data.</text>
</comment>
<dbReference type="InterPro" id="IPR036514">
    <property type="entry name" value="SGNH_hydro_sf"/>
</dbReference>
<dbReference type="InterPro" id="IPR052940">
    <property type="entry name" value="Carb_Esterase_6"/>
</dbReference>
<sequence length="279" mass="31593">MIHSFLLVGQSNMAGRGFLKDVPVIYNERIKVIRNGRWQIMTEPINYDRAYSGIGPSASFAAAWCRKNENEDIGLIPCAEGASSLDDWAVDGPIFEHAIFQAKLAQKSSKLEAILWHQGENECSSGNYKLYHEKFVKIVEAFRRELNAPDIPIIIGGMGDYLRSGWLGEYFTEHIEVDQELKKLANTQENCYFVAASGLTPNPDGIHLNAVSQRIFGVRYFDAYDKLHHVLEPLEGEEDAINIESERALTKIEKSTLLENKFVRGDMSLEDYKSQMNIK</sequence>
<dbReference type="Pfam" id="PF03629">
    <property type="entry name" value="SASA"/>
    <property type="match status" value="1"/>
</dbReference>
<evidence type="ECO:0000259" key="2">
    <source>
        <dbReference type="Pfam" id="PF03629"/>
    </source>
</evidence>